<dbReference type="InterPro" id="IPR000281">
    <property type="entry name" value="HTH_RpiR"/>
</dbReference>
<evidence type="ECO:0000256" key="1">
    <source>
        <dbReference type="ARBA" id="ARBA00023015"/>
    </source>
</evidence>
<dbReference type="InterPro" id="IPR036388">
    <property type="entry name" value="WH-like_DNA-bd_sf"/>
</dbReference>
<dbReference type="Gene3D" id="3.40.50.10490">
    <property type="entry name" value="Glucose-6-phosphate isomerase like protein, domain 1"/>
    <property type="match status" value="1"/>
</dbReference>
<dbReference type="PANTHER" id="PTHR30514">
    <property type="entry name" value="GLUCOKINASE"/>
    <property type="match status" value="1"/>
</dbReference>
<dbReference type="InterPro" id="IPR046348">
    <property type="entry name" value="SIS_dom_sf"/>
</dbReference>
<dbReference type="RefSeq" id="WP_117204211.1">
    <property type="nucleotide sequence ID" value="NZ_DBEYRS010000018.1"/>
</dbReference>
<keyword evidence="1" id="KW-0805">Transcription regulation</keyword>
<organism evidence="6 7">
    <name type="scientific">Paratractidigestivibacter faecalis</name>
    <dbReference type="NCBI Taxonomy" id="2292441"/>
    <lineage>
        <taxon>Bacteria</taxon>
        <taxon>Bacillati</taxon>
        <taxon>Actinomycetota</taxon>
        <taxon>Coriobacteriia</taxon>
        <taxon>Coriobacteriales</taxon>
        <taxon>Atopobiaceae</taxon>
        <taxon>Paratractidigestivibacter</taxon>
    </lineage>
</organism>
<dbReference type="Proteomes" id="UP001478817">
    <property type="component" value="Unassembled WGS sequence"/>
</dbReference>
<dbReference type="SUPFAM" id="SSF53697">
    <property type="entry name" value="SIS domain"/>
    <property type="match status" value="1"/>
</dbReference>
<feature type="domain" description="HTH rpiR-type" evidence="4">
    <location>
        <begin position="1"/>
        <end position="76"/>
    </location>
</feature>
<dbReference type="Gene3D" id="1.10.10.10">
    <property type="entry name" value="Winged helix-like DNA-binding domain superfamily/Winged helix DNA-binding domain"/>
    <property type="match status" value="1"/>
</dbReference>
<accession>A0ABV1ICW0</accession>
<keyword evidence="2" id="KW-0238">DNA-binding</keyword>
<evidence type="ECO:0000313" key="6">
    <source>
        <dbReference type="EMBL" id="MEQ2636741.1"/>
    </source>
</evidence>
<dbReference type="PROSITE" id="PS51464">
    <property type="entry name" value="SIS"/>
    <property type="match status" value="1"/>
</dbReference>
<evidence type="ECO:0000256" key="3">
    <source>
        <dbReference type="ARBA" id="ARBA00023163"/>
    </source>
</evidence>
<sequence>MVLDNIRTCYKDMTDAEKRVADYILSSPSSVVRMSMNRLSEASETSDATVMRMCKLVGETGFHQLKISLAMELSAEPEAPRASEGPDEEPNDIVEFLRRTDEGILSISKTLDSDAVHQAIGMLRDARTVFVFGWGNSSVVAADLAHRLARCGVNTFTTESTEYVLRSLVIADPRDILIVFTHTGQSTVSLETMRVAREQGIKVVLITNDPTSEAGSLADCILCTGDQDELLGDFGITSHLHELVINDLILYFLTDRGTSINSGHRSEEVISHWKL</sequence>
<dbReference type="InterPro" id="IPR047640">
    <property type="entry name" value="RpiR-like"/>
</dbReference>
<evidence type="ECO:0000259" key="4">
    <source>
        <dbReference type="PROSITE" id="PS51071"/>
    </source>
</evidence>
<comment type="caution">
    <text evidence="6">The sequence shown here is derived from an EMBL/GenBank/DDBJ whole genome shotgun (WGS) entry which is preliminary data.</text>
</comment>
<keyword evidence="7" id="KW-1185">Reference proteome</keyword>
<proteinExistence type="predicted"/>
<evidence type="ECO:0000259" key="5">
    <source>
        <dbReference type="PROSITE" id="PS51464"/>
    </source>
</evidence>
<feature type="domain" description="SIS" evidence="5">
    <location>
        <begin position="119"/>
        <end position="259"/>
    </location>
</feature>
<dbReference type="InterPro" id="IPR001347">
    <property type="entry name" value="SIS_dom"/>
</dbReference>
<evidence type="ECO:0000256" key="2">
    <source>
        <dbReference type="ARBA" id="ARBA00023125"/>
    </source>
</evidence>
<name>A0ABV1ICW0_9ACTN</name>
<dbReference type="Pfam" id="PF01418">
    <property type="entry name" value="HTH_6"/>
    <property type="match status" value="1"/>
</dbReference>
<dbReference type="InterPro" id="IPR009057">
    <property type="entry name" value="Homeodomain-like_sf"/>
</dbReference>
<dbReference type="GeneID" id="98642794"/>
<protein>
    <submittedName>
        <fullName evidence="6">MurR/RpiR family transcriptional regulator</fullName>
    </submittedName>
</protein>
<evidence type="ECO:0000313" key="7">
    <source>
        <dbReference type="Proteomes" id="UP001478817"/>
    </source>
</evidence>
<dbReference type="Pfam" id="PF01380">
    <property type="entry name" value="SIS"/>
    <property type="match status" value="1"/>
</dbReference>
<dbReference type="PANTHER" id="PTHR30514:SF1">
    <property type="entry name" value="HTH-TYPE TRANSCRIPTIONAL REGULATOR HEXR-RELATED"/>
    <property type="match status" value="1"/>
</dbReference>
<dbReference type="PROSITE" id="PS51071">
    <property type="entry name" value="HTH_RPIR"/>
    <property type="match status" value="1"/>
</dbReference>
<reference evidence="6 7" key="1">
    <citation type="submission" date="2024-04" db="EMBL/GenBank/DDBJ databases">
        <title>Human intestinal bacterial collection.</title>
        <authorList>
            <person name="Pauvert C."/>
            <person name="Hitch T.C.A."/>
            <person name="Clavel T."/>
        </authorList>
    </citation>
    <scope>NUCLEOTIDE SEQUENCE [LARGE SCALE GENOMIC DNA]</scope>
    <source>
        <strain evidence="6 7">CLA-AA-H197</strain>
    </source>
</reference>
<dbReference type="SUPFAM" id="SSF46689">
    <property type="entry name" value="Homeodomain-like"/>
    <property type="match status" value="1"/>
</dbReference>
<dbReference type="InterPro" id="IPR035472">
    <property type="entry name" value="RpiR-like_SIS"/>
</dbReference>
<gene>
    <name evidence="6" type="ORF">AAAT05_00030</name>
</gene>
<keyword evidence="3" id="KW-0804">Transcription</keyword>
<dbReference type="CDD" id="cd05013">
    <property type="entry name" value="SIS_RpiR"/>
    <property type="match status" value="1"/>
</dbReference>
<dbReference type="EMBL" id="JBBNGS010000001">
    <property type="protein sequence ID" value="MEQ2636741.1"/>
    <property type="molecule type" value="Genomic_DNA"/>
</dbReference>